<organism evidence="4 5">
    <name type="scientific">Pseudolysobacter antarcticus</name>
    <dbReference type="NCBI Taxonomy" id="2511995"/>
    <lineage>
        <taxon>Bacteria</taxon>
        <taxon>Pseudomonadati</taxon>
        <taxon>Pseudomonadota</taxon>
        <taxon>Gammaproteobacteria</taxon>
        <taxon>Lysobacterales</taxon>
        <taxon>Rhodanobacteraceae</taxon>
        <taxon>Pseudolysobacter</taxon>
    </lineage>
</organism>
<dbReference type="AlphaFoldDB" id="A0A411HJS8"/>
<keyword evidence="1" id="KW-0732">Signal</keyword>
<dbReference type="Gene3D" id="2.40.128.600">
    <property type="match status" value="1"/>
</dbReference>
<evidence type="ECO:0000313" key="4">
    <source>
        <dbReference type="EMBL" id="QBB70748.1"/>
    </source>
</evidence>
<name>A0A411HJS8_9GAMM</name>
<dbReference type="EMBL" id="CP035704">
    <property type="protein sequence ID" value="QBB70748.1"/>
    <property type="molecule type" value="Genomic_DNA"/>
</dbReference>
<dbReference type="Pfam" id="PF11954">
    <property type="entry name" value="DUF3471"/>
    <property type="match status" value="1"/>
</dbReference>
<dbReference type="GO" id="GO:0016787">
    <property type="term" value="F:hydrolase activity"/>
    <property type="evidence" value="ECO:0007669"/>
    <property type="project" value="UniProtKB-KW"/>
</dbReference>
<dbReference type="Proteomes" id="UP000291562">
    <property type="component" value="Chromosome"/>
</dbReference>
<dbReference type="InterPro" id="IPR050491">
    <property type="entry name" value="AmpC-like"/>
</dbReference>
<feature type="signal peptide" evidence="1">
    <location>
        <begin position="1"/>
        <end position="29"/>
    </location>
</feature>
<dbReference type="InterPro" id="IPR001466">
    <property type="entry name" value="Beta-lactam-related"/>
</dbReference>
<feature type="domain" description="Peptidase S12 Pab87-related C-terminal" evidence="3">
    <location>
        <begin position="437"/>
        <end position="536"/>
    </location>
</feature>
<dbReference type="KEGG" id="xbc:ELE36_10480"/>
<dbReference type="OrthoDB" id="119951at2"/>
<evidence type="ECO:0000256" key="1">
    <source>
        <dbReference type="SAM" id="SignalP"/>
    </source>
</evidence>
<dbReference type="InterPro" id="IPR012338">
    <property type="entry name" value="Beta-lactam/transpept-like"/>
</dbReference>
<gene>
    <name evidence="4" type="ORF">ELE36_10480</name>
</gene>
<evidence type="ECO:0000259" key="3">
    <source>
        <dbReference type="Pfam" id="PF11954"/>
    </source>
</evidence>
<keyword evidence="4" id="KW-0378">Hydrolase</keyword>
<evidence type="ECO:0000259" key="2">
    <source>
        <dbReference type="Pfam" id="PF00144"/>
    </source>
</evidence>
<keyword evidence="5" id="KW-1185">Reference proteome</keyword>
<proteinExistence type="predicted"/>
<dbReference type="PANTHER" id="PTHR46825:SF15">
    <property type="entry name" value="BETA-LACTAMASE-RELATED DOMAIN-CONTAINING PROTEIN"/>
    <property type="match status" value="1"/>
</dbReference>
<feature type="domain" description="Beta-lactamase-related" evidence="2">
    <location>
        <begin position="35"/>
        <end position="380"/>
    </location>
</feature>
<sequence length="540" mass="58984">MSCLTSRPLRSLLAVALLSVLVPSGFAMAEVPIDFDAHMEAAMHQYGVPGMAVSIVEDGKTVLAKGYGVRKLGSQELVDADTLFVLGSTTKAFTSAALAILVDEGKIGWDDKVTDHLPGFQMYDPWVTREITIRDLLVHRSGLGLGAGDLLFVPRTLRTRAEAVHALRYIKPATSFRSGYAYDNVLYMVAGQLIEAVSGQRWEDFVREHVLKPAGMNHSTTDEVDHFATSDRVQPHARLDGRIRGMGHLEMLDERQGLPQAAAPAGLLASSANDMARWLAIQLNHGALPQAGKDGARLFSEAASQEMWTPQVLTPISKYPAPLDALTPQFSAYALGWDVEDYRGITILEHGGAVLGEQSLVVLLPSRNVGFAMQANSEDGGVVMKGLMYELLDHYLGAPHHHWVADFGAFKKQRQAAAIVALDAMDLAQAKIKAGSGKPPLPLSGYVGKYADPWYGPIDVSQDKARLRIDFTKTPNMAATLEYWQYDTFRTVWDDKGIEPAYVTFALDASGKVSRINMKSVSPLADFSYDFQDLVITPQP</sequence>
<dbReference type="SUPFAM" id="SSF56601">
    <property type="entry name" value="beta-lactamase/transpeptidase-like"/>
    <property type="match status" value="1"/>
</dbReference>
<protein>
    <submittedName>
        <fullName evidence="4">Serine hydrolase</fullName>
    </submittedName>
</protein>
<evidence type="ECO:0000313" key="5">
    <source>
        <dbReference type="Proteomes" id="UP000291562"/>
    </source>
</evidence>
<accession>A0A411HJS8</accession>
<dbReference type="PANTHER" id="PTHR46825">
    <property type="entry name" value="D-ALANYL-D-ALANINE-CARBOXYPEPTIDASE/ENDOPEPTIDASE AMPH"/>
    <property type="match status" value="1"/>
</dbReference>
<dbReference type="InterPro" id="IPR021860">
    <property type="entry name" value="Peptidase_S12_Pab87-rel_C"/>
</dbReference>
<dbReference type="Gene3D" id="3.40.710.10">
    <property type="entry name" value="DD-peptidase/beta-lactamase superfamily"/>
    <property type="match status" value="1"/>
</dbReference>
<feature type="chain" id="PRO_5019125749" evidence="1">
    <location>
        <begin position="30"/>
        <end position="540"/>
    </location>
</feature>
<dbReference type="Pfam" id="PF00144">
    <property type="entry name" value="Beta-lactamase"/>
    <property type="match status" value="1"/>
</dbReference>
<reference evidence="4 5" key="1">
    <citation type="submission" date="2019-01" db="EMBL/GenBank/DDBJ databases">
        <title>Pseudolysobacter antarctica gen. nov., sp. nov., isolated from Fildes Peninsula, Antarctica.</title>
        <authorList>
            <person name="Wei Z."/>
            <person name="Peng F."/>
        </authorList>
    </citation>
    <scope>NUCLEOTIDE SEQUENCE [LARGE SCALE GENOMIC DNA]</scope>
    <source>
        <strain evidence="4 5">AQ6-296</strain>
    </source>
</reference>